<dbReference type="PANTHER" id="PTHR30151:SF16">
    <property type="entry name" value="ABC TRANSPORTER PERMEASE PROTEIN"/>
    <property type="match status" value="1"/>
</dbReference>
<keyword evidence="5 8" id="KW-0812">Transmembrane</keyword>
<dbReference type="Pfam" id="PF00528">
    <property type="entry name" value="BPD_transp_1"/>
    <property type="match status" value="1"/>
</dbReference>
<evidence type="ECO:0000256" key="5">
    <source>
        <dbReference type="ARBA" id="ARBA00022692"/>
    </source>
</evidence>
<keyword evidence="2 8" id="KW-0813">Transport</keyword>
<keyword evidence="6 8" id="KW-1133">Transmembrane helix</keyword>
<dbReference type="Proteomes" id="UP000000748">
    <property type="component" value="Plasmid pECOED"/>
</dbReference>
<feature type="transmembrane region" description="Helical" evidence="8">
    <location>
        <begin position="188"/>
        <end position="206"/>
    </location>
</feature>
<organism evidence="10 11">
    <name type="scientific">Escherichia coli O81 (strain ED1a)</name>
    <dbReference type="NCBI Taxonomy" id="585397"/>
    <lineage>
        <taxon>Bacteria</taxon>
        <taxon>Pseudomonadati</taxon>
        <taxon>Pseudomonadota</taxon>
        <taxon>Gammaproteobacteria</taxon>
        <taxon>Enterobacterales</taxon>
        <taxon>Enterobacteriaceae</taxon>
        <taxon>Escherichia</taxon>
    </lineage>
</organism>
<evidence type="ECO:0000256" key="4">
    <source>
        <dbReference type="ARBA" id="ARBA00022519"/>
    </source>
</evidence>
<dbReference type="GO" id="GO:0005886">
    <property type="term" value="C:plasma membrane"/>
    <property type="evidence" value="ECO:0007669"/>
    <property type="project" value="UniProtKB-SubCell"/>
</dbReference>
<feature type="transmembrane region" description="Helical" evidence="8">
    <location>
        <begin position="218"/>
        <end position="236"/>
    </location>
</feature>
<feature type="transmembrane region" description="Helical" evidence="8">
    <location>
        <begin position="95"/>
        <end position="115"/>
    </location>
</feature>
<accession>B7LIJ0</accession>
<protein>
    <submittedName>
        <fullName evidence="10">Aliphatic sulfonates transport system permease protein</fullName>
    </submittedName>
</protein>
<evidence type="ECO:0000313" key="10">
    <source>
        <dbReference type="EMBL" id="CAQ87258.1"/>
    </source>
</evidence>
<evidence type="ECO:0000256" key="6">
    <source>
        <dbReference type="ARBA" id="ARBA00022989"/>
    </source>
</evidence>
<comment type="similarity">
    <text evidence="8">Belongs to the binding-protein-dependent transport system permease family.</text>
</comment>
<dbReference type="Gene3D" id="1.10.3720.10">
    <property type="entry name" value="MetI-like"/>
    <property type="match status" value="1"/>
</dbReference>
<geneLocation type="plasmid" evidence="10 11">
    <name>pECOED</name>
</geneLocation>
<keyword evidence="10" id="KW-0614">Plasmid</keyword>
<dbReference type="EMBL" id="CU928147">
    <property type="protein sequence ID" value="CAQ87258.1"/>
    <property type="molecule type" value="Genomic_DNA"/>
</dbReference>
<dbReference type="PROSITE" id="PS50928">
    <property type="entry name" value="ABC_TM1"/>
    <property type="match status" value="1"/>
</dbReference>
<keyword evidence="7 8" id="KW-0472">Membrane</keyword>
<feature type="transmembrane region" description="Helical" evidence="8">
    <location>
        <begin position="62"/>
        <end position="83"/>
    </location>
</feature>
<evidence type="ECO:0000256" key="1">
    <source>
        <dbReference type="ARBA" id="ARBA00004429"/>
    </source>
</evidence>
<dbReference type="SUPFAM" id="SSF161098">
    <property type="entry name" value="MetI-like"/>
    <property type="match status" value="1"/>
</dbReference>
<evidence type="ECO:0000256" key="7">
    <source>
        <dbReference type="ARBA" id="ARBA00023136"/>
    </source>
</evidence>
<dbReference type="CDD" id="cd06261">
    <property type="entry name" value="TM_PBP2"/>
    <property type="match status" value="1"/>
</dbReference>
<dbReference type="PATRIC" id="fig|585397.9.peg.5285"/>
<feature type="domain" description="ABC transmembrane type-1" evidence="9">
    <location>
        <begin position="55"/>
        <end position="235"/>
    </location>
</feature>
<dbReference type="AlphaFoldDB" id="B7LIJ0"/>
<evidence type="ECO:0000256" key="3">
    <source>
        <dbReference type="ARBA" id="ARBA00022475"/>
    </source>
</evidence>
<evidence type="ECO:0000256" key="2">
    <source>
        <dbReference type="ARBA" id="ARBA00022448"/>
    </source>
</evidence>
<keyword evidence="4" id="KW-0997">Cell inner membrane</keyword>
<dbReference type="InterPro" id="IPR000515">
    <property type="entry name" value="MetI-like"/>
</dbReference>
<dbReference type="PANTHER" id="PTHR30151">
    <property type="entry name" value="ALKANE SULFONATE ABC TRANSPORTER-RELATED, MEMBRANE SUBUNIT"/>
    <property type="match status" value="1"/>
</dbReference>
<comment type="subcellular location">
    <subcellularLocation>
        <location evidence="1">Cell inner membrane</location>
        <topology evidence="1">Multi-pass membrane protein</topology>
    </subcellularLocation>
    <subcellularLocation>
        <location evidence="8">Cell membrane</location>
        <topology evidence="8">Multi-pass membrane protein</topology>
    </subcellularLocation>
</comment>
<evidence type="ECO:0000256" key="8">
    <source>
        <dbReference type="RuleBase" id="RU363032"/>
    </source>
</evidence>
<feature type="transmembrane region" description="Helical" evidence="8">
    <location>
        <begin position="161"/>
        <end position="182"/>
    </location>
</feature>
<name>B7LIJ0_ECO81</name>
<gene>
    <name evidence="10" type="ordered locus">pECED1a_0042</name>
</gene>
<keyword evidence="3" id="KW-1003">Cell membrane</keyword>
<proteinExistence type="inferred from homology"/>
<evidence type="ECO:0000313" key="11">
    <source>
        <dbReference type="Proteomes" id="UP000000748"/>
    </source>
</evidence>
<reference evidence="11" key="1">
    <citation type="journal article" date="2009" name="PLoS Genet.">
        <title>Organised genome dynamics in the Escherichia coli species results in highly diverse adaptive paths.</title>
        <authorList>
            <person name="Touchon M."/>
            <person name="Hoede C."/>
            <person name="Tenaillon O."/>
            <person name="Barbe V."/>
            <person name="Baeriswyl S."/>
            <person name="Bidet P."/>
            <person name="Bingen E."/>
            <person name="Bonacorsi S."/>
            <person name="Bouchier C."/>
            <person name="Bouvet O."/>
            <person name="Calteau A."/>
            <person name="Chiapello H."/>
            <person name="Clermont O."/>
            <person name="Cruveiller S."/>
            <person name="Danchin A."/>
            <person name="Diard M."/>
            <person name="Dossat C."/>
            <person name="Karoui M.E."/>
            <person name="Frapy E."/>
            <person name="Garry L."/>
            <person name="Ghigo J.M."/>
            <person name="Gilles A.M."/>
            <person name="Johnson J."/>
            <person name="Le Bouguenec C."/>
            <person name="Lescat M."/>
            <person name="Mangenot S."/>
            <person name="Martinez-Jehanne V."/>
            <person name="Matic I."/>
            <person name="Nassif X."/>
            <person name="Oztas S."/>
            <person name="Petit M.A."/>
            <person name="Pichon C."/>
            <person name="Rouy Z."/>
            <person name="Ruf C.S."/>
            <person name="Schneider D."/>
            <person name="Tourret J."/>
            <person name="Vacherie B."/>
            <person name="Vallenet D."/>
            <person name="Medigue C."/>
            <person name="Rocha E.P.C."/>
            <person name="Denamur E."/>
        </authorList>
    </citation>
    <scope>NUCLEOTIDE SEQUENCE [LARGE SCALE GENOMIC DNA]</scope>
    <source>
        <strain evidence="11">ED1a</strain>
        <plasmid evidence="11">Plasmid pECOED</plasmid>
    </source>
</reference>
<evidence type="ECO:0000259" key="9">
    <source>
        <dbReference type="PROSITE" id="PS50928"/>
    </source>
</evidence>
<dbReference type="GO" id="GO:0055085">
    <property type="term" value="P:transmembrane transport"/>
    <property type="evidence" value="ECO:0007669"/>
    <property type="project" value="InterPro"/>
</dbReference>
<sequence length="252" mass="28115">MMRYWRPLLTPILLLIYWQLLSSLELISAYLLPSPITVFYSAVNMWQIGALPRHISTSLLRVFEGFCLSCCLGTMLAGLVARYSWLEQLLSAPLALFRMIPPLAMTPLLILWLGIGETTQLSIIVLASVFPIFLNTRDGLRRVSTAHKELAISLNLSPLRYLLAIVIPSATPSVVTGFRLAFGYSWRALIGAELIAASSGLGYLIIDSQEMMRTDAVIVGILTIGLIGWLLDTLFYRSLVLLLRRRFPEVTS</sequence>
<dbReference type="InterPro" id="IPR035906">
    <property type="entry name" value="MetI-like_sf"/>
</dbReference>